<proteinExistence type="predicted"/>
<accession>A0AAW4MUB3</accession>
<evidence type="ECO:0000313" key="1">
    <source>
        <dbReference type="EMBL" id="MBV3386194.1"/>
    </source>
</evidence>
<dbReference type="RefSeq" id="WP_217743707.1">
    <property type="nucleotide sequence ID" value="NZ_JAHOEI010000001.1"/>
</dbReference>
<sequence>MNNTNDNKKEKFYIGGFGFVSIEEAKLLLQRIVPLARIYQNTYKIKKCFMPKEAEEARMYMDGLLEKQAESIVVQLLTFGGDNPNDVNPDCENHG</sequence>
<comment type="caution">
    <text evidence="1">The sequence shown here is derived from an EMBL/GenBank/DDBJ whole genome shotgun (WGS) entry which is preliminary data.</text>
</comment>
<dbReference type="Proteomes" id="UP001196765">
    <property type="component" value="Unassembled WGS sequence"/>
</dbReference>
<gene>
    <name evidence="1" type="ORF">KSW82_00310</name>
</gene>
<organism evidence="1 2">
    <name type="scientific">Segatella copri</name>
    <dbReference type="NCBI Taxonomy" id="165179"/>
    <lineage>
        <taxon>Bacteria</taxon>
        <taxon>Pseudomonadati</taxon>
        <taxon>Bacteroidota</taxon>
        <taxon>Bacteroidia</taxon>
        <taxon>Bacteroidales</taxon>
        <taxon>Prevotellaceae</taxon>
        <taxon>Segatella</taxon>
    </lineage>
</organism>
<evidence type="ECO:0000313" key="2">
    <source>
        <dbReference type="Proteomes" id="UP001196765"/>
    </source>
</evidence>
<dbReference type="AlphaFoldDB" id="A0AAW4MUB3"/>
<name>A0AAW4MUB3_9BACT</name>
<protein>
    <submittedName>
        <fullName evidence="1">Uncharacterized protein</fullName>
    </submittedName>
</protein>
<reference evidence="1" key="1">
    <citation type="submission" date="2021-06" db="EMBL/GenBank/DDBJ databases">
        <title>Collection of gut derived symbiotic bacterial strains cultured from healthy donors.</title>
        <authorList>
            <person name="Lin H."/>
            <person name="Littmann E."/>
            <person name="Pamer E.G."/>
        </authorList>
    </citation>
    <scope>NUCLEOTIDE SEQUENCE</scope>
    <source>
        <strain evidence="1">MSK.21.74</strain>
    </source>
</reference>
<dbReference type="EMBL" id="JAHOEI010000001">
    <property type="protein sequence ID" value="MBV3386194.1"/>
    <property type="molecule type" value="Genomic_DNA"/>
</dbReference>